<dbReference type="Proteomes" id="UP000028864">
    <property type="component" value="Unassembled WGS sequence"/>
</dbReference>
<reference evidence="2" key="2">
    <citation type="submission" date="2015-09" db="EMBL/GenBank/DDBJ databases">
        <title>Draft genome sequence of Mycobacterium neoaurum DSM 44074.</title>
        <authorList>
            <person name="Croce O."/>
            <person name="Robert C."/>
            <person name="Raoult D."/>
            <person name="Drancourt M."/>
        </authorList>
    </citation>
    <scope>NUCLEOTIDE SEQUENCE</scope>
    <source>
        <strain evidence="2">DSM 44074</strain>
    </source>
</reference>
<dbReference type="EMBL" id="LK021338">
    <property type="protein sequence ID" value="CDQ44974.1"/>
    <property type="molecule type" value="Genomic_DNA"/>
</dbReference>
<dbReference type="RefSeq" id="WP_030137173.1">
    <property type="nucleotide sequence ID" value="NZ_JAQIIW010000003.1"/>
</dbReference>
<proteinExistence type="predicted"/>
<keyword evidence="1" id="KW-0812">Transmembrane</keyword>
<sequence length="177" mass="18806">MSTSLRVFDRVLTGLLAVLILTGAAWVIGYGADVAVARDTAARIDPDALGRATEWHLWQAALGAGGAVLLLIGAWLTLSHLRPRSVRAVSTDHVGAIDLARLADAAATDLGNHPAVVSAKAATRTVSGRPVVRVSAEFPVTTDSARIRQLAHRCEQDLRRAADTDLEFQLLAERTAK</sequence>
<evidence type="ECO:0000313" key="2">
    <source>
        <dbReference type="EMBL" id="CDQ44974.1"/>
    </source>
</evidence>
<accession>A0AAV2WL75</accession>
<organism evidence="2 3">
    <name type="scientific">Mycolicibacterium neoaurum</name>
    <name type="common">Mycobacterium neoaurum</name>
    <dbReference type="NCBI Taxonomy" id="1795"/>
    <lineage>
        <taxon>Bacteria</taxon>
        <taxon>Bacillati</taxon>
        <taxon>Actinomycetota</taxon>
        <taxon>Actinomycetes</taxon>
        <taxon>Mycobacteriales</taxon>
        <taxon>Mycobacteriaceae</taxon>
        <taxon>Mycolicibacterium</taxon>
    </lineage>
</organism>
<evidence type="ECO:0000313" key="3">
    <source>
        <dbReference type="Proteomes" id="UP000028864"/>
    </source>
</evidence>
<name>A0AAV2WL75_MYCNE</name>
<dbReference type="AlphaFoldDB" id="A0AAV2WL75"/>
<protein>
    <recommendedName>
        <fullName evidence="4">Alkaline shock response membrane anchor protein AmaP</fullName>
    </recommendedName>
</protein>
<evidence type="ECO:0008006" key="4">
    <source>
        <dbReference type="Google" id="ProtNLM"/>
    </source>
</evidence>
<feature type="transmembrane region" description="Helical" evidence="1">
    <location>
        <begin position="55"/>
        <end position="78"/>
    </location>
</feature>
<evidence type="ECO:0000256" key="1">
    <source>
        <dbReference type="SAM" id="Phobius"/>
    </source>
</evidence>
<reference evidence="2" key="1">
    <citation type="submission" date="2014-05" db="EMBL/GenBank/DDBJ databases">
        <authorList>
            <person name="Urmite Genomes"/>
        </authorList>
    </citation>
    <scope>NUCLEOTIDE SEQUENCE</scope>
    <source>
        <strain evidence="2">DSM 44074</strain>
    </source>
</reference>
<keyword evidence="1" id="KW-1133">Transmembrane helix</keyword>
<gene>
    <name evidence="2" type="ORF">BN1047_02859</name>
</gene>
<keyword evidence="1" id="KW-0472">Membrane</keyword>